<feature type="region of interest" description="Disordered" evidence="1">
    <location>
        <begin position="1"/>
        <end position="29"/>
    </location>
</feature>
<dbReference type="WBParaSite" id="MCU_012327-RA">
    <property type="protein sequence ID" value="MCU_012327-RA"/>
    <property type="gene ID" value="MCU_012327"/>
</dbReference>
<accession>A0A5K3G2J2</accession>
<name>A0A5K3G2J2_MESCO</name>
<reference evidence="2" key="1">
    <citation type="submission" date="2019-11" db="UniProtKB">
        <authorList>
            <consortium name="WormBaseParasite"/>
        </authorList>
    </citation>
    <scope>IDENTIFICATION</scope>
</reference>
<evidence type="ECO:0000256" key="1">
    <source>
        <dbReference type="SAM" id="MobiDB-lite"/>
    </source>
</evidence>
<evidence type="ECO:0000313" key="2">
    <source>
        <dbReference type="WBParaSite" id="MCU_012327-RA"/>
    </source>
</evidence>
<sequence length="95" mass="10480">METSELLEKQLRLKDHTQESTQGQERDIPDMQEIGLCSCRPAPAQTTQHAEYCNWPCQPVNSISTAAVFEGKQVTGANSHHVPTSTTVQQLQGNS</sequence>
<protein>
    <submittedName>
        <fullName evidence="2">Methylcytosine dioxygenase</fullName>
    </submittedName>
</protein>
<feature type="region of interest" description="Disordered" evidence="1">
    <location>
        <begin position="76"/>
        <end position="95"/>
    </location>
</feature>
<dbReference type="AlphaFoldDB" id="A0A5K3G2J2"/>
<organism evidence="2">
    <name type="scientific">Mesocestoides corti</name>
    <name type="common">Flatworm</name>
    <dbReference type="NCBI Taxonomy" id="53468"/>
    <lineage>
        <taxon>Eukaryota</taxon>
        <taxon>Metazoa</taxon>
        <taxon>Spiralia</taxon>
        <taxon>Lophotrochozoa</taxon>
        <taxon>Platyhelminthes</taxon>
        <taxon>Cestoda</taxon>
        <taxon>Eucestoda</taxon>
        <taxon>Cyclophyllidea</taxon>
        <taxon>Mesocestoididae</taxon>
        <taxon>Mesocestoides</taxon>
    </lineage>
</organism>
<proteinExistence type="predicted"/>